<gene>
    <name evidence="6" type="ORF">PGLA2088_LOCUS1509</name>
</gene>
<name>A0A813HDG1_POLGL</name>
<feature type="region of interest" description="Disordered" evidence="3">
    <location>
        <begin position="42"/>
        <end position="83"/>
    </location>
</feature>
<dbReference type="AlphaFoldDB" id="A0A813HDG1"/>
<feature type="region of interest" description="Disordered" evidence="3">
    <location>
        <begin position="136"/>
        <end position="164"/>
    </location>
</feature>
<dbReference type="InterPro" id="IPR016193">
    <property type="entry name" value="Cytidine_deaminase-like"/>
</dbReference>
<keyword evidence="1" id="KW-0479">Metal-binding</keyword>
<organism evidence="6 7">
    <name type="scientific">Polarella glacialis</name>
    <name type="common">Dinoflagellate</name>
    <dbReference type="NCBI Taxonomy" id="89957"/>
    <lineage>
        <taxon>Eukaryota</taxon>
        <taxon>Sar</taxon>
        <taxon>Alveolata</taxon>
        <taxon>Dinophyceae</taxon>
        <taxon>Suessiales</taxon>
        <taxon>Suessiaceae</taxon>
        <taxon>Polarella</taxon>
    </lineage>
</organism>
<evidence type="ECO:0000256" key="4">
    <source>
        <dbReference type="SAM" id="SignalP"/>
    </source>
</evidence>
<keyword evidence="2" id="KW-0862">Zinc</keyword>
<comment type="caution">
    <text evidence="6">The sequence shown here is derived from an EMBL/GenBank/DDBJ whole genome shotgun (WGS) entry which is preliminary data.</text>
</comment>
<feature type="compositionally biased region" description="Low complexity" evidence="3">
    <location>
        <begin position="190"/>
        <end position="202"/>
    </location>
</feature>
<feature type="chain" id="PRO_5032882273" description="CMP/dCMP-type deaminase domain-containing protein" evidence="4">
    <location>
        <begin position="24"/>
        <end position="373"/>
    </location>
</feature>
<dbReference type="GO" id="GO:0016787">
    <property type="term" value="F:hydrolase activity"/>
    <property type="evidence" value="ECO:0007669"/>
    <property type="project" value="InterPro"/>
</dbReference>
<feature type="region of interest" description="Disordered" evidence="3">
    <location>
        <begin position="189"/>
        <end position="218"/>
    </location>
</feature>
<evidence type="ECO:0000259" key="5">
    <source>
        <dbReference type="Pfam" id="PF00383"/>
    </source>
</evidence>
<evidence type="ECO:0000313" key="7">
    <source>
        <dbReference type="Proteomes" id="UP000626109"/>
    </source>
</evidence>
<accession>A0A813HDG1</accession>
<dbReference type="EMBL" id="CAJNNW010001181">
    <property type="protein sequence ID" value="CAE8635710.1"/>
    <property type="molecule type" value="Genomic_DNA"/>
</dbReference>
<feature type="signal peptide" evidence="4">
    <location>
        <begin position="1"/>
        <end position="23"/>
    </location>
</feature>
<evidence type="ECO:0000256" key="2">
    <source>
        <dbReference type="ARBA" id="ARBA00022833"/>
    </source>
</evidence>
<evidence type="ECO:0000256" key="1">
    <source>
        <dbReference type="ARBA" id="ARBA00022723"/>
    </source>
</evidence>
<dbReference type="PROSITE" id="PS00903">
    <property type="entry name" value="CYT_DCMP_DEAMINASES_1"/>
    <property type="match status" value="1"/>
</dbReference>
<dbReference type="Proteomes" id="UP000626109">
    <property type="component" value="Unassembled WGS sequence"/>
</dbReference>
<dbReference type="GO" id="GO:0008270">
    <property type="term" value="F:zinc ion binding"/>
    <property type="evidence" value="ECO:0007669"/>
    <property type="project" value="InterPro"/>
</dbReference>
<evidence type="ECO:0000313" key="6">
    <source>
        <dbReference type="EMBL" id="CAE8635710.1"/>
    </source>
</evidence>
<feature type="compositionally biased region" description="Low complexity" evidence="3">
    <location>
        <begin position="46"/>
        <end position="59"/>
    </location>
</feature>
<dbReference type="Gene3D" id="3.40.140.10">
    <property type="entry name" value="Cytidine Deaminase, domain 2"/>
    <property type="match status" value="1"/>
</dbReference>
<dbReference type="InterPro" id="IPR002125">
    <property type="entry name" value="CMP_dCMP_dom"/>
</dbReference>
<proteinExistence type="predicted"/>
<sequence>MRRGPFVLRIAAAWSLWCLSSSGDRLVFAALGFRQRVRTRAGLDANNNNDNNSNNNKNNNNKKNKNNNKDNSNNAPQIQWPRADGPFSTFETYGWQWHAAQSVDENLISLVLANRLNSLKFAGFHGGPCSAVLCRPRRTSPNDDDDSNNNDNNSNNNNNNNNNKKEEGAFALEVLGLGVNAPPRFAAAASSYNSNNNSNKNSHNNDDDNNNNDNNQNRELRAGAASGAKWRAAEKKLKHNEIHAEMSILARCARAGIPTAGAWMCIQMFPCWECCKALIAAGIVRVVFESTKKNSWHRRWNRAEASAQISDSALRQKWGRSMLAAKAAGLEWVPVPHCPEREEYIKGLWQTYKERHGLDRDKVKDLASLSAPV</sequence>
<feature type="compositionally biased region" description="Low complexity" evidence="3">
    <location>
        <begin position="149"/>
        <end position="162"/>
    </location>
</feature>
<protein>
    <recommendedName>
        <fullName evidence="5">CMP/dCMP-type deaminase domain-containing protein</fullName>
    </recommendedName>
</protein>
<evidence type="ECO:0000256" key="3">
    <source>
        <dbReference type="SAM" id="MobiDB-lite"/>
    </source>
</evidence>
<dbReference type="InterPro" id="IPR016192">
    <property type="entry name" value="APOBEC/CMP_deaminase_Zn-bd"/>
</dbReference>
<dbReference type="SUPFAM" id="SSF53927">
    <property type="entry name" value="Cytidine deaminase-like"/>
    <property type="match status" value="1"/>
</dbReference>
<feature type="domain" description="CMP/dCMP-type deaminase" evidence="5">
    <location>
        <begin position="211"/>
        <end position="289"/>
    </location>
</feature>
<dbReference type="Pfam" id="PF00383">
    <property type="entry name" value="dCMP_cyt_deam_1"/>
    <property type="match status" value="1"/>
</dbReference>
<keyword evidence="4" id="KW-0732">Signal</keyword>
<reference evidence="6" key="1">
    <citation type="submission" date="2021-02" db="EMBL/GenBank/DDBJ databases">
        <authorList>
            <person name="Dougan E. K."/>
            <person name="Rhodes N."/>
            <person name="Thang M."/>
            <person name="Chan C."/>
        </authorList>
    </citation>
    <scope>NUCLEOTIDE SEQUENCE</scope>
</reference>